<dbReference type="AlphaFoldDB" id="A0A6I4YGK1"/>
<reference evidence="1 2" key="1">
    <citation type="submission" date="2019-11" db="EMBL/GenBank/DDBJ databases">
        <title>Genome sequence of Deinococcus xianganensis Y35, AI-2 producing algicidal bacterium, isolated from lake water.</title>
        <authorList>
            <person name="Li Y."/>
        </authorList>
    </citation>
    <scope>NUCLEOTIDE SEQUENCE [LARGE SCALE GENOMIC DNA]</scope>
    <source>
        <strain evidence="1 2">Y35</strain>
    </source>
</reference>
<sequence>MDPTSAGEPDAPRGNARITLLRHLRTETHLHMGHVLLAGRVTNRHDPVQVVCFMTTAPEAGLTFHARTTKGRAQAGMVTVTRDALDAKGIEAAREALAYLLHLAAMHRLPRAQPFDRTPLVGLWSAEAVWRGVREVDSSDQ</sequence>
<accession>A0A6I4YGK1</accession>
<evidence type="ECO:0000313" key="2">
    <source>
        <dbReference type="Proteomes" id="UP000430519"/>
    </source>
</evidence>
<organism evidence="1 2">
    <name type="scientific">Deinococcus xianganensis</name>
    <dbReference type="NCBI Taxonomy" id="1507289"/>
    <lineage>
        <taxon>Bacteria</taxon>
        <taxon>Thermotogati</taxon>
        <taxon>Deinococcota</taxon>
        <taxon>Deinococci</taxon>
        <taxon>Deinococcales</taxon>
        <taxon>Deinococcaceae</taxon>
        <taxon>Deinococcus</taxon>
    </lineage>
</organism>
<keyword evidence="2" id="KW-1185">Reference proteome</keyword>
<gene>
    <name evidence="1" type="ORF">GLX28_17855</name>
</gene>
<comment type="caution">
    <text evidence="1">The sequence shown here is derived from an EMBL/GenBank/DDBJ whole genome shotgun (WGS) entry which is preliminary data.</text>
</comment>
<dbReference type="RefSeq" id="WP_160981793.1">
    <property type="nucleotide sequence ID" value="NZ_WVHK01000100.1"/>
</dbReference>
<protein>
    <submittedName>
        <fullName evidence="1">Uncharacterized protein</fullName>
    </submittedName>
</protein>
<dbReference type="Proteomes" id="UP000430519">
    <property type="component" value="Unassembled WGS sequence"/>
</dbReference>
<dbReference type="EMBL" id="WVHK01000100">
    <property type="protein sequence ID" value="MXV21489.1"/>
    <property type="molecule type" value="Genomic_DNA"/>
</dbReference>
<evidence type="ECO:0000313" key="1">
    <source>
        <dbReference type="EMBL" id="MXV21489.1"/>
    </source>
</evidence>
<proteinExistence type="predicted"/>
<name>A0A6I4YGK1_9DEIO</name>